<protein>
    <submittedName>
        <fullName evidence="1">Uncharacterized protein</fullName>
    </submittedName>
</protein>
<dbReference type="Proteomes" id="UP000596381">
    <property type="component" value="Segment"/>
</dbReference>
<evidence type="ECO:0000313" key="1">
    <source>
        <dbReference type="EMBL" id="QQV92083.1"/>
    </source>
</evidence>
<keyword evidence="2" id="KW-1185">Reference proteome</keyword>
<dbReference type="EMBL" id="MW394391">
    <property type="protein sequence ID" value="QQV92083.1"/>
    <property type="molecule type" value="Genomic_DNA"/>
</dbReference>
<name>A0A7U0J5B6_9CAUD</name>
<evidence type="ECO:0000313" key="2">
    <source>
        <dbReference type="Proteomes" id="UP000596381"/>
    </source>
</evidence>
<accession>A0A7U0J5B6</accession>
<sequence>METIEIKYGSMREQNPIIPLLDEPTMEILESWRGDTSILLNGVKTVFSDAEQFFLYDTLGFCGCGTPHDTQVFWLAQIKAVSGLSPFADFFGFAGGIEFFIDRAVEQKILTKEGKLTNLGRLTVLFLEKSHLFIQIEDADPYVPVAQEVVNPDSLSRIDASARIRYFMLKYMTHIALRKWMEKPGCSSYETYRERFNNKNKIVPDPVYYWTAYQLGELGWEEHGGTAPGWLTDDGFEVYWKLVDEFGVGEIEIFDLLEKGYYFKDDDLLKEELQRRRNAFIAARPALDWDTIIPLPIIDIRTAIQQSFGGE</sequence>
<reference evidence="1 2" key="1">
    <citation type="submission" date="2020-12" db="EMBL/GenBank/DDBJ databases">
        <title>Genomic characterization of four novel bacteriophages infecting Klebsiella pneumoniae.</title>
        <authorList>
            <person name="Estrada Bonilla B."/>
            <person name="Costa A.R."/>
            <person name="van Rossum T."/>
            <person name="Hagedoorn S."/>
            <person name="Wallinga H."/>
            <person name="Xiao M."/>
            <person name="Song W."/>
            <person name="Haas P.-J."/>
            <person name="Nobrega F.L."/>
            <person name="Brouns S.J.J."/>
        </authorList>
    </citation>
    <scope>NUCLEOTIDE SEQUENCE [LARGE SCALE GENOMIC DNA]</scope>
</reference>
<organism evidence="1 2">
    <name type="scientific">Klebsiella phage vB_KpM_FBKp24</name>
    <dbReference type="NCBI Taxonomy" id="2801834"/>
    <lineage>
        <taxon>Viruses</taxon>
        <taxon>Duplodnaviria</taxon>
        <taxon>Heunggongvirae</taxon>
        <taxon>Uroviricota</taxon>
        <taxon>Caudoviricetes</taxon>
        <taxon>Chimalliviridae</taxon>
        <taxon>Maaswegvirus</taxon>
        <taxon>Maaswegvirus Kp24</taxon>
    </lineage>
</organism>
<gene>
    <name evidence="1" type="ORF">vBKpMFBKp24_271</name>
</gene>
<proteinExistence type="predicted"/>